<dbReference type="Pfam" id="PF00482">
    <property type="entry name" value="T2SSF"/>
    <property type="match status" value="2"/>
</dbReference>
<reference evidence="11" key="2">
    <citation type="submission" date="2016-11" db="EMBL/GenBank/DDBJ databases">
        <title>Complete sequence of p1220-CTXM, a pKP048-related IncFIIK plasmid carrying blaCTX-M-14.</title>
        <authorList>
            <person name="Zhang D."/>
            <person name="Yin Z."/>
            <person name="Zhao Y."/>
            <person name="Feng J."/>
            <person name="Jiang X."/>
            <person name="Liang Q."/>
            <person name="Liang L."/>
            <person name="Zhan Z."/>
            <person name="Chen W."/>
            <person name="Wang J."/>
            <person name="Li J."/>
            <person name="Zhou D."/>
        </authorList>
    </citation>
    <scope>NUCLEOTIDE SEQUENCE</scope>
    <source>
        <strain evidence="11">1173</strain>
        <plasmid evidence="11">p1173-CTXM</plasmid>
    </source>
</reference>
<feature type="transmembrane region" description="Helical" evidence="7">
    <location>
        <begin position="339"/>
        <end position="361"/>
    </location>
</feature>
<dbReference type="EMBL" id="KY174331">
    <property type="protein sequence ID" value="ASF89572.1"/>
    <property type="molecule type" value="Genomic_DNA"/>
</dbReference>
<evidence type="ECO:0000313" key="12">
    <source>
        <dbReference type="Proteomes" id="UP000194501"/>
    </source>
</evidence>
<evidence type="ECO:0000259" key="8">
    <source>
        <dbReference type="Pfam" id="PF00482"/>
    </source>
</evidence>
<evidence type="ECO:0000256" key="7">
    <source>
        <dbReference type="SAM" id="Phobius"/>
    </source>
</evidence>
<reference evidence="10 12" key="3">
    <citation type="submission" date="2017-02" db="EMBL/GenBank/DDBJ databases">
        <authorList>
            <person name="Svab D."/>
            <person name="Balint B."/>
            <person name="Maroti G."/>
            <person name="Vasarhelyi B."/>
            <person name="Horvath B."/>
            <person name="Toth I."/>
        </authorList>
    </citation>
    <scope>NUCLEOTIDE SEQUENCE [LARGE SCALE GENOMIC DNA]</scope>
    <source>
        <strain evidence="10">75/02</strain>
        <plasmid evidence="10 12">p75-02_2</plasmid>
    </source>
</reference>
<geneLocation type="plasmid" evidence="10 12">
    <name>p75-02_2</name>
</geneLocation>
<keyword evidence="9" id="KW-0614">Plasmid</keyword>
<keyword evidence="3" id="KW-1003">Cell membrane</keyword>
<feature type="transmembrane region" description="Helical" evidence="7">
    <location>
        <begin position="134"/>
        <end position="156"/>
    </location>
</feature>
<dbReference type="InterPro" id="IPR018076">
    <property type="entry name" value="T2SS_GspF_dom"/>
</dbReference>
<evidence type="ECO:0000313" key="9">
    <source>
        <dbReference type="EMBL" id="AHX39528.1"/>
    </source>
</evidence>
<name>A0A023PZ68_SHISO</name>
<dbReference type="AlphaFoldDB" id="A0A023PZ68"/>
<proteinExistence type="inferred from homology"/>
<evidence type="ECO:0000256" key="1">
    <source>
        <dbReference type="ARBA" id="ARBA00004651"/>
    </source>
</evidence>
<feature type="domain" description="Type II secretion system protein GspF" evidence="8">
    <location>
        <begin position="38"/>
        <end position="148"/>
    </location>
</feature>
<dbReference type="PANTHER" id="PTHR30012">
    <property type="entry name" value="GENERAL SECRETION PATHWAY PROTEIN"/>
    <property type="match status" value="1"/>
</dbReference>
<dbReference type="PANTHER" id="PTHR30012:SF0">
    <property type="entry name" value="TYPE II SECRETION SYSTEM PROTEIN F-RELATED"/>
    <property type="match status" value="1"/>
</dbReference>
<keyword evidence="5 7" id="KW-1133">Transmembrane helix</keyword>
<evidence type="ECO:0000256" key="2">
    <source>
        <dbReference type="ARBA" id="ARBA00005745"/>
    </source>
</evidence>
<comment type="subcellular location">
    <subcellularLocation>
        <location evidence="1">Cell membrane</location>
        <topology evidence="1">Multi-pass membrane protein</topology>
    </subcellularLocation>
</comment>
<evidence type="ECO:0000313" key="11">
    <source>
        <dbReference type="EMBL" id="ASF89572.1"/>
    </source>
</evidence>
<feature type="domain" description="Type II secretion system protein GspF" evidence="8">
    <location>
        <begin position="238"/>
        <end position="360"/>
    </location>
</feature>
<keyword evidence="6 7" id="KW-0472">Membrane</keyword>
<geneLocation type="plasmid" evidence="11">
    <name>p1173-CTXM</name>
</geneLocation>
<keyword evidence="4 7" id="KW-0812">Transmembrane</keyword>
<geneLocation type="plasmid" evidence="9">
    <name>p1081-CTXM</name>
</geneLocation>
<evidence type="ECO:0000256" key="5">
    <source>
        <dbReference type="ARBA" id="ARBA00022989"/>
    </source>
</evidence>
<comment type="similarity">
    <text evidence="2">Belongs to the GSP F family.</text>
</comment>
<dbReference type="InterPro" id="IPR003004">
    <property type="entry name" value="GspF/PilC"/>
</dbReference>
<dbReference type="RefSeq" id="WP_000974900.1">
    <property type="nucleotide sequence ID" value="NZ_CATNPI010000038.1"/>
</dbReference>
<reference evidence="9" key="1">
    <citation type="submission" date="2014-02" db="EMBL/GenBank/DDBJ databases">
        <title>Plasmid-encoding extended-spectrum beta-lactamase CTX-M-55 in a clinical Shigella sonnei strain, China.</title>
        <authorList>
            <person name="Qu F."/>
            <person name="Ying Z."/>
            <person name="Zhang C."/>
            <person name="Chen Z."/>
            <person name="Bao C."/>
            <person name="Chen S."/>
            <person name="Cui E."/>
            <person name="Yang H."/>
            <person name="Liu C."/>
            <person name="Mao Y."/>
            <person name="Zhou D."/>
        </authorList>
    </citation>
    <scope>NUCLEOTIDE SEQUENCE</scope>
    <source>
        <strain evidence="9">#1081</strain>
        <plasmid evidence="9">p1081-CTXM</plasmid>
    </source>
</reference>
<organism evidence="9">
    <name type="scientific">Shigella sonnei</name>
    <dbReference type="NCBI Taxonomy" id="624"/>
    <lineage>
        <taxon>Bacteria</taxon>
        <taxon>Pseudomonadati</taxon>
        <taxon>Pseudomonadota</taxon>
        <taxon>Gammaproteobacteria</taxon>
        <taxon>Enterobacterales</taxon>
        <taxon>Enterobacteriaceae</taxon>
        <taxon>Shigella</taxon>
    </lineage>
</organism>
<dbReference type="EMBL" id="CP019690">
    <property type="protein sequence ID" value="ARS09036.1"/>
    <property type="molecule type" value="Genomic_DNA"/>
</dbReference>
<evidence type="ECO:0000256" key="6">
    <source>
        <dbReference type="ARBA" id="ARBA00023136"/>
    </source>
</evidence>
<evidence type="ECO:0000313" key="10">
    <source>
        <dbReference type="EMBL" id="ARS09036.1"/>
    </source>
</evidence>
<sequence length="369" mass="41919">MAIKDIFEKLNSIEIDFSGISHWLAKYTFRYSRISLYEDLSGMLNDGINVKRALTHLIDVETDYGKKTGSSATYYICCECLNALNNTGAISSALKKYIKEDEYQLISSGEIRGDLAGGLVQAIKIVRSRSEMTMTLVMSMIYPSVLFFGCLVNMYMVHDTITPVFLSLAPKERWTTSMRLLTDTSGFLIENGTYILCFCIVLFFLIRYSLARYTGPGRQYLDYIPPWSLYKTFNGVSFLFNMASMLSIDIPVAKALERLEKNSTQNRWLLERIKEIRRYVLLGQSLAMAMKSCGYDFPSKLCINKLLLHSENADNALMMSNYADKWLEEAKGKVKSTGVWITVVSALIVFAFIVMMITALYDVSNVLQH</sequence>
<dbReference type="EMBL" id="KJ460501">
    <property type="protein sequence ID" value="AHX39528.1"/>
    <property type="molecule type" value="Genomic_DNA"/>
</dbReference>
<evidence type="ECO:0000256" key="3">
    <source>
        <dbReference type="ARBA" id="ARBA00022475"/>
    </source>
</evidence>
<gene>
    <name evidence="9" type="primary">pilR</name>
    <name evidence="9" type="ORF">BG81_052</name>
    <name evidence="10" type="ORF">BZ172_28940</name>
</gene>
<dbReference type="GO" id="GO:0005886">
    <property type="term" value="C:plasma membrane"/>
    <property type="evidence" value="ECO:0007669"/>
    <property type="project" value="UniProtKB-SubCell"/>
</dbReference>
<dbReference type="Gene3D" id="1.20.81.30">
    <property type="entry name" value="Type II secretion system (T2SS), domain F"/>
    <property type="match status" value="2"/>
</dbReference>
<evidence type="ECO:0000256" key="4">
    <source>
        <dbReference type="ARBA" id="ARBA00022692"/>
    </source>
</evidence>
<protein>
    <submittedName>
        <fullName evidence="11">Conjugal transfer protein PilR</fullName>
    </submittedName>
    <submittedName>
        <fullName evidence="9">PilR protein</fullName>
    </submittedName>
    <submittedName>
        <fullName evidence="10">Type II secretion protein F</fullName>
    </submittedName>
</protein>
<dbReference type="Proteomes" id="UP000194501">
    <property type="component" value="Plasmid p75-02_2"/>
</dbReference>
<accession>A0A023PZ68</accession>
<dbReference type="InterPro" id="IPR042094">
    <property type="entry name" value="T2SS_GspF_sf"/>
</dbReference>
<feature type="transmembrane region" description="Helical" evidence="7">
    <location>
        <begin position="192"/>
        <end position="210"/>
    </location>
</feature>